<dbReference type="KEGG" id="fso:Fsol_00412"/>
<dbReference type="Proteomes" id="UP000244519">
    <property type="component" value="Chromosome"/>
</dbReference>
<dbReference type="GO" id="GO:0003677">
    <property type="term" value="F:DNA binding"/>
    <property type="evidence" value="ECO:0007669"/>
    <property type="project" value="InterPro"/>
</dbReference>
<reference evidence="1 2" key="1">
    <citation type="journal article" date="2018" name="Genome Biol. Evol.">
        <title>The Genome Sequence of "Candidatus Fokinia solitaria": Insights on Reductive Evolution in Rickettsiales.</title>
        <authorList>
            <person name="Floriano A.M."/>
            <person name="Castelli M."/>
            <person name="Krenek S."/>
            <person name="Berendonk T.U."/>
            <person name="Bazzocchi C."/>
            <person name="Petroni G."/>
            <person name="Sassera D."/>
        </authorList>
    </citation>
    <scope>NUCLEOTIDE SEQUENCE [LARGE SCALE GENOMIC DNA]</scope>
    <source>
        <strain evidence="1">Rio ETE_ALG 3VII</strain>
    </source>
</reference>
<dbReference type="EMBL" id="CP025989">
    <property type="protein sequence ID" value="AWD33207.1"/>
    <property type="molecule type" value="Genomic_DNA"/>
</dbReference>
<name>A0A2U8BS91_9RICK</name>
<accession>A0A2U8BS91</accession>
<evidence type="ECO:0000313" key="2">
    <source>
        <dbReference type="Proteomes" id="UP000244519"/>
    </source>
</evidence>
<dbReference type="AlphaFoldDB" id="A0A2U8BS91"/>
<dbReference type="GO" id="GO:0006260">
    <property type="term" value="P:DNA replication"/>
    <property type="evidence" value="ECO:0007669"/>
    <property type="project" value="InterPro"/>
</dbReference>
<proteinExistence type="predicted"/>
<protein>
    <submittedName>
        <fullName evidence="1">DNA polymerase III subunit chi</fullName>
    </submittedName>
</protein>
<dbReference type="GO" id="GO:0003887">
    <property type="term" value="F:DNA-directed DNA polymerase activity"/>
    <property type="evidence" value="ECO:0007669"/>
    <property type="project" value="InterPro"/>
</dbReference>
<evidence type="ECO:0000313" key="1">
    <source>
        <dbReference type="EMBL" id="AWD33207.1"/>
    </source>
</evidence>
<dbReference type="InterPro" id="IPR007459">
    <property type="entry name" value="DNA_pol3_chi"/>
</dbReference>
<dbReference type="Pfam" id="PF04364">
    <property type="entry name" value="DNA_pol3_chi"/>
    <property type="match status" value="1"/>
</dbReference>
<dbReference type="InterPro" id="IPR036768">
    <property type="entry name" value="PolIII_chi_sf"/>
</dbReference>
<gene>
    <name evidence="1" type="ORF">Fsol_00412</name>
</gene>
<dbReference type="RefSeq" id="WP_108673232.1">
    <property type="nucleotide sequence ID" value="NZ_CP025989.1"/>
</dbReference>
<dbReference type="SUPFAM" id="SSF102400">
    <property type="entry name" value="DNA polymerase III chi subunit"/>
    <property type="match status" value="1"/>
</dbReference>
<dbReference type="Gene3D" id="3.40.50.10110">
    <property type="entry name" value="DNA polymerase III subunit chi"/>
    <property type="match status" value="1"/>
</dbReference>
<keyword evidence="2" id="KW-1185">Reference proteome</keyword>
<sequence length="176" mass="20600">MEMTLFLAQNAVEQHSMTYNIIDGALSKYSRVLVSFTSREEELFYDGMLWSHKKISFIPHGMAHEELPTHQPVLLGDSFNNIHNNPELFIAMSRMRLKEYELLNTSIWRTLQRIALIVNIQDISLDLHNPIYKDNLLRKLHDSNAFDIDIESILHYITSINISLYKDLKWSKIPVI</sequence>
<dbReference type="OrthoDB" id="9795973at2"/>
<organism evidence="1 2">
    <name type="scientific">Candidatus Fokinia solitaria</name>
    <dbReference type="NCBI Taxonomy" id="1802984"/>
    <lineage>
        <taxon>Bacteria</taxon>
        <taxon>Pseudomonadati</taxon>
        <taxon>Pseudomonadota</taxon>
        <taxon>Alphaproteobacteria</taxon>
        <taxon>Rickettsiales</taxon>
        <taxon>Candidatus Midichloriaceae</taxon>
        <taxon>Candidatus Fokinia</taxon>
    </lineage>
</organism>